<gene>
    <name evidence="1" type="ORF">S01H1_28279</name>
</gene>
<proteinExistence type="predicted"/>
<dbReference type="EMBL" id="BARS01017274">
    <property type="protein sequence ID" value="GAF96105.1"/>
    <property type="molecule type" value="Genomic_DNA"/>
</dbReference>
<evidence type="ECO:0000313" key="1">
    <source>
        <dbReference type="EMBL" id="GAF96105.1"/>
    </source>
</evidence>
<dbReference type="GO" id="GO:0051603">
    <property type="term" value="P:proteolysis involved in protein catabolic process"/>
    <property type="evidence" value="ECO:0007669"/>
    <property type="project" value="InterPro"/>
</dbReference>
<dbReference type="Pfam" id="PF00227">
    <property type="entry name" value="Proteasome"/>
    <property type="match status" value="1"/>
</dbReference>
<organism evidence="1">
    <name type="scientific">marine sediment metagenome</name>
    <dbReference type="NCBI Taxonomy" id="412755"/>
    <lineage>
        <taxon>unclassified sequences</taxon>
        <taxon>metagenomes</taxon>
        <taxon>ecological metagenomes</taxon>
    </lineage>
</organism>
<protein>
    <submittedName>
        <fullName evidence="1">Uncharacterized protein</fullName>
    </submittedName>
</protein>
<comment type="caution">
    <text evidence="1">The sequence shown here is derived from an EMBL/GenBank/DDBJ whole genome shotgun (WGS) entry which is preliminary data.</text>
</comment>
<accession>X0V638</accession>
<dbReference type="InterPro" id="IPR029055">
    <property type="entry name" value="Ntn_hydrolases_N"/>
</dbReference>
<feature type="non-terminal residue" evidence="1">
    <location>
        <position position="1"/>
    </location>
</feature>
<name>X0V638_9ZZZZ</name>
<dbReference type="AlphaFoldDB" id="X0V638"/>
<dbReference type="Gene3D" id="3.60.20.10">
    <property type="entry name" value="Glutamine Phosphoribosylpyrophosphate, subunit 1, domain 1"/>
    <property type="match status" value="1"/>
</dbReference>
<dbReference type="SUPFAM" id="SSF56235">
    <property type="entry name" value="N-terminal nucleophile aminohydrolases (Ntn hydrolases)"/>
    <property type="match status" value="1"/>
</dbReference>
<reference evidence="1" key="1">
    <citation type="journal article" date="2014" name="Front. Microbiol.">
        <title>High frequency of phylogenetically diverse reductive dehalogenase-homologous genes in deep subseafloor sedimentary metagenomes.</title>
        <authorList>
            <person name="Kawai M."/>
            <person name="Futagami T."/>
            <person name="Toyoda A."/>
            <person name="Takaki Y."/>
            <person name="Nishi S."/>
            <person name="Hori S."/>
            <person name="Arai W."/>
            <person name="Tsubouchi T."/>
            <person name="Morono Y."/>
            <person name="Uchiyama I."/>
            <person name="Ito T."/>
            <person name="Fujiyama A."/>
            <person name="Inagaki F."/>
            <person name="Takami H."/>
        </authorList>
    </citation>
    <scope>NUCLEOTIDE SEQUENCE</scope>
    <source>
        <strain evidence="1">Expedition CK06-06</strain>
    </source>
</reference>
<sequence>KIEIPNFYAEGSGSVYALGVIGLEYTPNLSIFDGYNLIRKALTASTNLDSYTNDTFQVLCITKEGLVDLALYEPVDPKKATKKEDKKKDE</sequence>
<dbReference type="GO" id="GO:0005839">
    <property type="term" value="C:proteasome core complex"/>
    <property type="evidence" value="ECO:0007669"/>
    <property type="project" value="InterPro"/>
</dbReference>
<dbReference type="InterPro" id="IPR001353">
    <property type="entry name" value="Proteasome_sua/b"/>
</dbReference>